<sequence length="137" mass="15989">MDRIYMSTCFLLFAMSVSGNTFAQETSAVTEQHYFGETPPGLTPKLFDPKIVSPDGRFEGGKFSPNMKAFYFTRKNGQYKKRVFFVIRYVNGRWGKASETDIRWPQFSLDGRMMYGGKWFRSKTKTGWSKQKNRARF</sequence>
<dbReference type="Proteomes" id="UP000076587">
    <property type="component" value="Unassembled WGS sequence"/>
</dbReference>
<reference evidence="2 3" key="1">
    <citation type="submission" date="2013-07" db="EMBL/GenBank/DDBJ databases">
        <title>Comparative Genomic and Metabolomic Analysis of Twelve Strains of Pseudoalteromonas luteoviolacea.</title>
        <authorList>
            <person name="Vynne N.G."/>
            <person name="Mansson M."/>
            <person name="Gram L."/>
        </authorList>
    </citation>
    <scope>NUCLEOTIDE SEQUENCE [LARGE SCALE GENOMIC DNA]</scope>
    <source>
        <strain evidence="2 3">NCIMB 1942</strain>
    </source>
</reference>
<comment type="caution">
    <text evidence="2">The sequence shown here is derived from an EMBL/GenBank/DDBJ whole genome shotgun (WGS) entry which is preliminary data.</text>
</comment>
<feature type="signal peptide" evidence="1">
    <location>
        <begin position="1"/>
        <end position="23"/>
    </location>
</feature>
<organism evidence="2 3">
    <name type="scientific">Pseudoalteromonas luteoviolacea NCIMB 1942</name>
    <dbReference type="NCBI Taxonomy" id="1365253"/>
    <lineage>
        <taxon>Bacteria</taxon>
        <taxon>Pseudomonadati</taxon>
        <taxon>Pseudomonadota</taxon>
        <taxon>Gammaproteobacteria</taxon>
        <taxon>Alteromonadales</taxon>
        <taxon>Pseudoalteromonadaceae</taxon>
        <taxon>Pseudoalteromonas</taxon>
    </lineage>
</organism>
<accession>A0A167HPB5</accession>
<evidence type="ECO:0000313" key="2">
    <source>
        <dbReference type="EMBL" id="KZN58352.1"/>
    </source>
</evidence>
<gene>
    <name evidence="2" type="ORF">N482_22470</name>
</gene>
<dbReference type="AlphaFoldDB" id="A0A167HPB5"/>
<feature type="chain" id="PRO_5007887733" evidence="1">
    <location>
        <begin position="24"/>
        <end position="137"/>
    </location>
</feature>
<evidence type="ECO:0000256" key="1">
    <source>
        <dbReference type="SAM" id="SignalP"/>
    </source>
</evidence>
<keyword evidence="1" id="KW-0732">Signal</keyword>
<dbReference type="PATRIC" id="fig|1365253.3.peg.324"/>
<name>A0A167HPB5_9GAMM</name>
<protein>
    <submittedName>
        <fullName evidence="2">Uncharacterized protein</fullName>
    </submittedName>
</protein>
<dbReference type="EMBL" id="AUXT01000012">
    <property type="protein sequence ID" value="KZN58352.1"/>
    <property type="molecule type" value="Genomic_DNA"/>
</dbReference>
<proteinExistence type="predicted"/>
<evidence type="ECO:0000313" key="3">
    <source>
        <dbReference type="Proteomes" id="UP000076587"/>
    </source>
</evidence>